<keyword evidence="3" id="KW-1185">Reference proteome</keyword>
<dbReference type="SUPFAM" id="SSF52266">
    <property type="entry name" value="SGNH hydrolase"/>
    <property type="match status" value="1"/>
</dbReference>
<name>A0ABQ4CDE5_9ACTN</name>
<accession>A0ABQ4CDE5</accession>
<gene>
    <name evidence="2" type="ORF">Air01nite_68910</name>
</gene>
<comment type="caution">
    <text evidence="2">The sequence shown here is derived from an EMBL/GenBank/DDBJ whole genome shotgun (WGS) entry which is preliminary data.</text>
</comment>
<dbReference type="Proteomes" id="UP000624325">
    <property type="component" value="Unassembled WGS sequence"/>
</dbReference>
<dbReference type="InterPro" id="IPR051532">
    <property type="entry name" value="Ester_Hydrolysis_Enzymes"/>
</dbReference>
<dbReference type="PANTHER" id="PTHR30383:SF5">
    <property type="entry name" value="SGNH HYDROLASE-TYPE ESTERASE DOMAIN-CONTAINING PROTEIN"/>
    <property type="match status" value="1"/>
</dbReference>
<evidence type="ECO:0000313" key="2">
    <source>
        <dbReference type="EMBL" id="GIF60796.1"/>
    </source>
</evidence>
<dbReference type="PANTHER" id="PTHR30383">
    <property type="entry name" value="THIOESTERASE 1/PROTEASE 1/LYSOPHOSPHOLIPASE L1"/>
    <property type="match status" value="1"/>
</dbReference>
<sequence>MTTIVFAGDSITDCERRTDPDGLGDGYVRLIAARLDPAIRVVNRGISGNSTRDLRDRWAADVLAESPSLVSVLVGINDTWRRYDSGTITTVEEFEDNYRALLDPLAGVPLILIEPFLLPIDEVQVTWRDDLDPKLAVVRKLAAEYAATLIPADTALAAAGTPADMAPDGVHPSPRGHDLLASLWLDHAKPHLLR</sequence>
<dbReference type="EMBL" id="BONC01000077">
    <property type="protein sequence ID" value="GIF60796.1"/>
    <property type="molecule type" value="Genomic_DNA"/>
</dbReference>
<evidence type="ECO:0000313" key="3">
    <source>
        <dbReference type="Proteomes" id="UP000624325"/>
    </source>
</evidence>
<evidence type="ECO:0000259" key="1">
    <source>
        <dbReference type="Pfam" id="PF13472"/>
    </source>
</evidence>
<reference evidence="2 3" key="1">
    <citation type="submission" date="2021-01" db="EMBL/GenBank/DDBJ databases">
        <title>Whole genome shotgun sequence of Asanoa iriomotensis NBRC 100142.</title>
        <authorList>
            <person name="Komaki H."/>
            <person name="Tamura T."/>
        </authorList>
    </citation>
    <scope>NUCLEOTIDE SEQUENCE [LARGE SCALE GENOMIC DNA]</scope>
    <source>
        <strain evidence="2 3">NBRC 100142</strain>
    </source>
</reference>
<feature type="domain" description="SGNH hydrolase-type esterase" evidence="1">
    <location>
        <begin position="6"/>
        <end position="179"/>
    </location>
</feature>
<dbReference type="InterPro" id="IPR013830">
    <property type="entry name" value="SGNH_hydro"/>
</dbReference>
<dbReference type="InterPro" id="IPR036514">
    <property type="entry name" value="SGNH_hydro_sf"/>
</dbReference>
<dbReference type="RefSeq" id="WP_203707613.1">
    <property type="nucleotide sequence ID" value="NZ_BAAALU010000007.1"/>
</dbReference>
<dbReference type="CDD" id="cd01834">
    <property type="entry name" value="SGNH_hydrolase_like_2"/>
    <property type="match status" value="1"/>
</dbReference>
<protein>
    <submittedName>
        <fullName evidence="2">Lysophospholipase</fullName>
    </submittedName>
</protein>
<organism evidence="2 3">
    <name type="scientific">Asanoa iriomotensis</name>
    <dbReference type="NCBI Taxonomy" id="234613"/>
    <lineage>
        <taxon>Bacteria</taxon>
        <taxon>Bacillati</taxon>
        <taxon>Actinomycetota</taxon>
        <taxon>Actinomycetes</taxon>
        <taxon>Micromonosporales</taxon>
        <taxon>Micromonosporaceae</taxon>
        <taxon>Asanoa</taxon>
    </lineage>
</organism>
<proteinExistence type="predicted"/>
<dbReference type="Gene3D" id="3.40.50.1110">
    <property type="entry name" value="SGNH hydrolase"/>
    <property type="match status" value="1"/>
</dbReference>
<dbReference type="Pfam" id="PF13472">
    <property type="entry name" value="Lipase_GDSL_2"/>
    <property type="match status" value="1"/>
</dbReference>